<keyword evidence="3" id="KW-1003">Cell membrane</keyword>
<evidence type="ECO:0000256" key="10">
    <source>
        <dbReference type="SAM" id="Phobius"/>
    </source>
</evidence>
<feature type="transmembrane region" description="Helical" evidence="10">
    <location>
        <begin position="6"/>
        <end position="23"/>
    </location>
</feature>
<dbReference type="InterPro" id="IPR018422">
    <property type="entry name" value="Cation/H_exchanger_CPA1"/>
</dbReference>
<feature type="transmembrane region" description="Helical" evidence="10">
    <location>
        <begin position="420"/>
        <end position="444"/>
    </location>
</feature>
<dbReference type="RefSeq" id="WP_005939524.1">
    <property type="nucleotide sequence ID" value="NZ_ATVK01000010.1"/>
</dbReference>
<evidence type="ECO:0000256" key="7">
    <source>
        <dbReference type="ARBA" id="ARBA00023065"/>
    </source>
</evidence>
<keyword evidence="13" id="KW-1185">Reference proteome</keyword>
<gene>
    <name evidence="12" type="ORF">GOHSU_19_00420</name>
</gene>
<dbReference type="EMBL" id="BANT01000019">
    <property type="protein sequence ID" value="GAC57437.1"/>
    <property type="molecule type" value="Genomic_DNA"/>
</dbReference>
<dbReference type="OrthoDB" id="57886at2"/>
<protein>
    <submittedName>
        <fullName evidence="12">Putative solute/hydrogen antiporter</fullName>
    </submittedName>
</protein>
<feature type="transmembrane region" description="Helical" evidence="10">
    <location>
        <begin position="89"/>
        <end position="111"/>
    </location>
</feature>
<dbReference type="AlphaFoldDB" id="L7LBK2"/>
<evidence type="ECO:0000256" key="3">
    <source>
        <dbReference type="ARBA" id="ARBA00022475"/>
    </source>
</evidence>
<dbReference type="InterPro" id="IPR006153">
    <property type="entry name" value="Cation/H_exchanger_TM"/>
</dbReference>
<evidence type="ECO:0000313" key="12">
    <source>
        <dbReference type="EMBL" id="GAC57437.1"/>
    </source>
</evidence>
<keyword evidence="2" id="KW-0813">Transport</keyword>
<evidence type="ECO:0000256" key="8">
    <source>
        <dbReference type="ARBA" id="ARBA00023136"/>
    </source>
</evidence>
<dbReference type="PANTHER" id="PTHR10110">
    <property type="entry name" value="SODIUM/HYDROGEN EXCHANGER"/>
    <property type="match status" value="1"/>
</dbReference>
<evidence type="ECO:0000256" key="6">
    <source>
        <dbReference type="ARBA" id="ARBA00023053"/>
    </source>
</evidence>
<comment type="subcellular location">
    <subcellularLocation>
        <location evidence="1">Cell membrane</location>
        <topology evidence="1">Multi-pass membrane protein</topology>
    </subcellularLocation>
</comment>
<accession>L7LBK2</accession>
<keyword evidence="8 10" id="KW-0472">Membrane</keyword>
<dbReference type="eggNOG" id="COG0025">
    <property type="taxonomic scope" value="Bacteria"/>
</dbReference>
<feature type="transmembrane region" description="Helical" evidence="10">
    <location>
        <begin position="60"/>
        <end position="77"/>
    </location>
</feature>
<dbReference type="GO" id="GO:0015385">
    <property type="term" value="F:sodium:proton antiporter activity"/>
    <property type="evidence" value="ECO:0007669"/>
    <property type="project" value="InterPro"/>
</dbReference>
<evidence type="ECO:0000256" key="5">
    <source>
        <dbReference type="ARBA" id="ARBA00022989"/>
    </source>
</evidence>
<feature type="transmembrane region" description="Helical" evidence="10">
    <location>
        <begin position="235"/>
        <end position="255"/>
    </location>
</feature>
<dbReference type="GO" id="GO:0051453">
    <property type="term" value="P:regulation of intracellular pH"/>
    <property type="evidence" value="ECO:0007669"/>
    <property type="project" value="TreeGrafter"/>
</dbReference>
<keyword evidence="9" id="KW-0739">Sodium transport</keyword>
<dbReference type="Pfam" id="PF00999">
    <property type="entry name" value="Na_H_Exchanger"/>
    <property type="match status" value="1"/>
</dbReference>
<evidence type="ECO:0000256" key="4">
    <source>
        <dbReference type="ARBA" id="ARBA00022692"/>
    </source>
</evidence>
<dbReference type="STRING" id="1121927.GOHSU_19_00420"/>
<feature type="domain" description="Cation/H+ exchanger transmembrane" evidence="11">
    <location>
        <begin position="18"/>
        <end position="445"/>
    </location>
</feature>
<proteinExistence type="predicted"/>
<evidence type="ECO:0000259" key="11">
    <source>
        <dbReference type="Pfam" id="PF00999"/>
    </source>
</evidence>
<evidence type="ECO:0000313" key="13">
    <source>
        <dbReference type="Proteomes" id="UP000053405"/>
    </source>
</evidence>
<comment type="caution">
    <text evidence="12">The sequence shown here is derived from an EMBL/GenBank/DDBJ whole genome shotgun (WGS) entry which is preliminary data.</text>
</comment>
<sequence length="571" mass="61382">MSDVDAIEIAAIAVLCVLAIGGANTLAPRLRIAAPLLLVAVGVGVSLLPQVPEFHISPELILVGVLPPLLFAAARAMPVMDVKRDFQAIGALSILLVIISSLLLGVFFTLVLPDVSYALGVALGAILSPTDAVATGTIKRAGAPNRIVTVLSGESMFNDATALVLLRAAIAATAASISVFGVVINFVWAMAGAAVVGAVVGWLFNAVRNRIQAPAVATAVSFTAPYLAYLPAELIGTSGLVSAVAAGLISGRLAIRHLPATHRQSDLQNWRMVEVVLEGGVFLLMGLELYTLIDDVREARDTWLHAVWPAAAALALVLLIRLAFVGPLVWLLDRRTTRMIAREPEVAALRENLPSNPADDDTAGFRIRLRLDRRLADINYYRTETMGGPEAMVVVWGGLRGAVTLAAAQTLPTDTPHRSLLILIAFFVAAMSLGIQGGTIGWLLRRLPLPDQTADLRAEKGRLRGEMLDIVQRMLVDPEVIGDDSVLANQVKLVRDLETPDMDDGDPADPQESDALDMRLENARELRRVRRMVIDEQRRALLAFRDRGTYSSRALTAELHKLDAEEISLNV</sequence>
<keyword evidence="4 10" id="KW-0812">Transmembrane</keyword>
<feature type="transmembrane region" description="Helical" evidence="10">
    <location>
        <begin position="186"/>
        <end position="204"/>
    </location>
</feature>
<dbReference type="PANTHER" id="PTHR10110:SF86">
    <property type="entry name" value="SODIUM_HYDROGEN EXCHANGER 7"/>
    <property type="match status" value="1"/>
</dbReference>
<dbReference type="GO" id="GO:0005886">
    <property type="term" value="C:plasma membrane"/>
    <property type="evidence" value="ECO:0007669"/>
    <property type="project" value="UniProtKB-SubCell"/>
</dbReference>
<feature type="transmembrane region" description="Helical" evidence="10">
    <location>
        <begin position="159"/>
        <end position="180"/>
    </location>
</feature>
<organism evidence="12 13">
    <name type="scientific">Gordonia hirsuta DSM 44140 = NBRC 16056</name>
    <dbReference type="NCBI Taxonomy" id="1121927"/>
    <lineage>
        <taxon>Bacteria</taxon>
        <taxon>Bacillati</taxon>
        <taxon>Actinomycetota</taxon>
        <taxon>Actinomycetes</taxon>
        <taxon>Mycobacteriales</taxon>
        <taxon>Gordoniaceae</taxon>
        <taxon>Gordonia</taxon>
    </lineage>
</organism>
<feature type="transmembrane region" description="Helical" evidence="10">
    <location>
        <begin position="30"/>
        <end position="48"/>
    </location>
</feature>
<feature type="transmembrane region" description="Helical" evidence="10">
    <location>
        <begin position="275"/>
        <end position="293"/>
    </location>
</feature>
<dbReference type="GO" id="GO:0098719">
    <property type="term" value="P:sodium ion import across plasma membrane"/>
    <property type="evidence" value="ECO:0007669"/>
    <property type="project" value="TreeGrafter"/>
</dbReference>
<dbReference type="Gene3D" id="6.10.140.1330">
    <property type="match status" value="1"/>
</dbReference>
<dbReference type="GO" id="GO:0015386">
    <property type="term" value="F:potassium:proton antiporter activity"/>
    <property type="evidence" value="ECO:0007669"/>
    <property type="project" value="TreeGrafter"/>
</dbReference>
<feature type="transmembrane region" description="Helical" evidence="10">
    <location>
        <begin position="305"/>
        <end position="332"/>
    </location>
</feature>
<reference evidence="12 13" key="1">
    <citation type="submission" date="2012-12" db="EMBL/GenBank/DDBJ databases">
        <title>Whole genome shotgun sequence of Gordonia hirsuta NBRC 16056.</title>
        <authorList>
            <person name="Isaki-Nakamura S."/>
            <person name="Hosoyama A."/>
            <person name="Tsuchikane K."/>
            <person name="Katsumata H."/>
            <person name="Baba S."/>
            <person name="Yamazaki S."/>
            <person name="Fujita N."/>
        </authorList>
    </citation>
    <scope>NUCLEOTIDE SEQUENCE [LARGE SCALE GENOMIC DNA]</scope>
    <source>
        <strain evidence="12 13">NBRC 16056</strain>
    </source>
</reference>
<evidence type="ECO:0000256" key="9">
    <source>
        <dbReference type="ARBA" id="ARBA00023201"/>
    </source>
</evidence>
<keyword evidence="5 10" id="KW-1133">Transmembrane helix</keyword>
<dbReference type="Proteomes" id="UP000053405">
    <property type="component" value="Unassembled WGS sequence"/>
</dbReference>
<name>L7LBK2_9ACTN</name>
<evidence type="ECO:0000256" key="2">
    <source>
        <dbReference type="ARBA" id="ARBA00022448"/>
    </source>
</evidence>
<evidence type="ECO:0000256" key="1">
    <source>
        <dbReference type="ARBA" id="ARBA00004651"/>
    </source>
</evidence>
<keyword evidence="7" id="KW-0406">Ion transport</keyword>
<keyword evidence="6" id="KW-0915">Sodium</keyword>